<feature type="transmembrane region" description="Helical" evidence="9">
    <location>
        <begin position="330"/>
        <end position="353"/>
    </location>
</feature>
<comment type="similarity">
    <text evidence="2">Belongs to the peptidase S54 family.</text>
</comment>
<feature type="transmembrane region" description="Helical" evidence="9">
    <location>
        <begin position="437"/>
        <end position="457"/>
    </location>
</feature>
<dbReference type="eggNOG" id="KOG2980">
    <property type="taxonomic scope" value="Eukaryota"/>
</dbReference>
<dbReference type="InterPro" id="IPR035952">
    <property type="entry name" value="Rhomboid-like_sf"/>
</dbReference>
<feature type="transmembrane region" description="Helical" evidence="9">
    <location>
        <begin position="296"/>
        <end position="318"/>
    </location>
</feature>
<evidence type="ECO:0000256" key="8">
    <source>
        <dbReference type="SAM" id="MobiDB-lite"/>
    </source>
</evidence>
<dbReference type="OrthoDB" id="10260614at2759"/>
<evidence type="ECO:0000256" key="1">
    <source>
        <dbReference type="ARBA" id="ARBA00004141"/>
    </source>
</evidence>
<feature type="coiled-coil region" evidence="7">
    <location>
        <begin position="171"/>
        <end position="198"/>
    </location>
</feature>
<protein>
    <submittedName>
        <fullName evidence="11">Rhomboid family protein</fullName>
    </submittedName>
</protein>
<evidence type="ECO:0000259" key="10">
    <source>
        <dbReference type="Pfam" id="PF01694"/>
    </source>
</evidence>
<evidence type="ECO:0000256" key="2">
    <source>
        <dbReference type="ARBA" id="ARBA00009045"/>
    </source>
</evidence>
<dbReference type="OMA" id="PAWRMLN"/>
<keyword evidence="4" id="KW-0378">Hydrolase</keyword>
<evidence type="ECO:0000256" key="9">
    <source>
        <dbReference type="SAM" id="Phobius"/>
    </source>
</evidence>
<feature type="domain" description="Peptidase S54 rhomboid" evidence="10">
    <location>
        <begin position="375"/>
        <end position="521"/>
    </location>
</feature>
<sequence>MNSLWPAAPRFSCLNPRTLLQSCSKTDSLAARLAQRFIRPYSVSSFPIHRKDVVSIGQPVRIWKYSSAKCKLSAGIRTFASRRIIRKFEDLPEDYRDEEGLDYRRTPLTKEETISIFGKIIDANTANRMLRVLHGRRVAGTLGDPQVVKYTAYEAEARRLGLAWLRKNVSVDEIECAGQRAEKELAEMEAEIVSDAERIGLYKPNSGTRDNVYGDSVFDRVRKHKEKKLDEKEAEEKKKMSQADEIRQNTGTLQKTQPRSRVELRRPGENPRLKYYLERAKVLPEKPPDMSIFQRLWPSGLLTLAVILGSSLFAYVYTPPRAEWRMWPDMPPSAATIIAIILANAIVLGAWHFPPAFRGLNKFFIMVPGYPRAIALIGAIFSHQTVTHFASNMIFLWIFGTRLHDEIGRGNFLAVYLICGVFGGFISLSSWVIRNNFASSSVGASCAVAGVMATYLLSDSKEKMKLFGVFPPENWPSISSLALLCLMIGTDVLFLWKKQNVVSIDHWGHLGGYAAGITAAGLFRFAAEQKQRREMEKRKGLVVDETSSQGKA</sequence>
<dbReference type="GeneID" id="18761780"/>
<dbReference type="GO" id="GO:0006465">
    <property type="term" value="P:signal peptide processing"/>
    <property type="evidence" value="ECO:0007669"/>
    <property type="project" value="TreeGrafter"/>
</dbReference>
<evidence type="ECO:0000256" key="4">
    <source>
        <dbReference type="ARBA" id="ARBA00022801"/>
    </source>
</evidence>
<dbReference type="InParanoid" id="K1XTG1"/>
<accession>K1XTG1</accession>
<dbReference type="KEGG" id="mbe:MBM_05845"/>
<feature type="compositionally biased region" description="Polar residues" evidence="8">
    <location>
        <begin position="248"/>
        <end position="259"/>
    </location>
</feature>
<evidence type="ECO:0000256" key="3">
    <source>
        <dbReference type="ARBA" id="ARBA00022692"/>
    </source>
</evidence>
<organism evidence="11 12">
    <name type="scientific">Marssonina brunnea f. sp. multigermtubi (strain MB_m1)</name>
    <name type="common">Marssonina leaf spot fungus</name>
    <dbReference type="NCBI Taxonomy" id="1072389"/>
    <lineage>
        <taxon>Eukaryota</taxon>
        <taxon>Fungi</taxon>
        <taxon>Dikarya</taxon>
        <taxon>Ascomycota</taxon>
        <taxon>Pezizomycotina</taxon>
        <taxon>Leotiomycetes</taxon>
        <taxon>Helotiales</taxon>
        <taxon>Drepanopezizaceae</taxon>
        <taxon>Drepanopeziza</taxon>
    </lineage>
</organism>
<proteinExistence type="inferred from homology"/>
<dbReference type="InterPro" id="IPR022764">
    <property type="entry name" value="Peptidase_S54_rhomboid_dom"/>
</dbReference>
<evidence type="ECO:0000256" key="6">
    <source>
        <dbReference type="ARBA" id="ARBA00023136"/>
    </source>
</evidence>
<dbReference type="Pfam" id="PF01694">
    <property type="entry name" value="Rhomboid"/>
    <property type="match status" value="1"/>
</dbReference>
<name>K1XTG1_MARBU</name>
<feature type="transmembrane region" description="Helical" evidence="9">
    <location>
        <begin position="508"/>
        <end position="527"/>
    </location>
</feature>
<dbReference type="GO" id="GO:0004252">
    <property type="term" value="F:serine-type endopeptidase activity"/>
    <property type="evidence" value="ECO:0007669"/>
    <property type="project" value="InterPro"/>
</dbReference>
<keyword evidence="5 9" id="KW-1133">Transmembrane helix</keyword>
<reference evidence="11 12" key="1">
    <citation type="journal article" date="2012" name="BMC Genomics">
        <title>Sequencing the genome of Marssonina brunnea reveals fungus-poplar co-evolution.</title>
        <authorList>
            <person name="Zhu S."/>
            <person name="Cao Y.-Z."/>
            <person name="Jiang C."/>
            <person name="Tan B.-Y."/>
            <person name="Wang Z."/>
            <person name="Feng S."/>
            <person name="Zhang L."/>
            <person name="Su X.-H."/>
            <person name="Brejova B."/>
            <person name="Vinar T."/>
            <person name="Xu M."/>
            <person name="Wang M.-X."/>
            <person name="Zhang S.-G."/>
            <person name="Huang M.-R."/>
            <person name="Wu R."/>
            <person name="Zhou Y."/>
        </authorList>
    </citation>
    <scope>NUCLEOTIDE SEQUENCE [LARGE SCALE GENOMIC DNA]</scope>
    <source>
        <strain evidence="11 12">MB_m1</strain>
    </source>
</reference>
<dbReference type="HOGENOM" id="CLU_026938_1_0_1"/>
<feature type="compositionally biased region" description="Basic and acidic residues" evidence="8">
    <location>
        <begin position="227"/>
        <end position="247"/>
    </location>
</feature>
<comment type="subcellular location">
    <subcellularLocation>
        <location evidence="1">Membrane</location>
        <topology evidence="1">Multi-pass membrane protein</topology>
    </subcellularLocation>
</comment>
<dbReference type="AlphaFoldDB" id="K1XTG1"/>
<evidence type="ECO:0000256" key="7">
    <source>
        <dbReference type="SAM" id="Coils"/>
    </source>
</evidence>
<keyword evidence="7" id="KW-0175">Coiled coil</keyword>
<evidence type="ECO:0000313" key="12">
    <source>
        <dbReference type="Proteomes" id="UP000006753"/>
    </source>
</evidence>
<dbReference type="EMBL" id="JH921440">
    <property type="protein sequence ID" value="EKD15834.1"/>
    <property type="molecule type" value="Genomic_DNA"/>
</dbReference>
<gene>
    <name evidence="11" type="ORF">MBM_05845</name>
</gene>
<keyword evidence="12" id="KW-1185">Reference proteome</keyword>
<dbReference type="Proteomes" id="UP000006753">
    <property type="component" value="Unassembled WGS sequence"/>
</dbReference>
<feature type="region of interest" description="Disordered" evidence="8">
    <location>
        <begin position="224"/>
        <end position="265"/>
    </location>
</feature>
<dbReference type="InterPro" id="IPR050925">
    <property type="entry name" value="Rhomboid_protease_S54"/>
</dbReference>
<dbReference type="PANTHER" id="PTHR43731">
    <property type="entry name" value="RHOMBOID PROTEASE"/>
    <property type="match status" value="1"/>
</dbReference>
<feature type="transmembrane region" description="Helical" evidence="9">
    <location>
        <begin position="411"/>
        <end position="431"/>
    </location>
</feature>
<keyword evidence="6 9" id="KW-0472">Membrane</keyword>
<feature type="transmembrane region" description="Helical" evidence="9">
    <location>
        <begin position="373"/>
        <end position="399"/>
    </location>
</feature>
<dbReference type="GO" id="GO:0016020">
    <property type="term" value="C:membrane"/>
    <property type="evidence" value="ECO:0007669"/>
    <property type="project" value="UniProtKB-SubCell"/>
</dbReference>
<dbReference type="STRING" id="1072389.K1XTG1"/>
<dbReference type="Gene3D" id="1.20.1540.10">
    <property type="entry name" value="Rhomboid-like"/>
    <property type="match status" value="1"/>
</dbReference>
<feature type="transmembrane region" description="Helical" evidence="9">
    <location>
        <begin position="478"/>
        <end position="496"/>
    </location>
</feature>
<dbReference type="PANTHER" id="PTHR43731:SF14">
    <property type="entry name" value="PRESENILIN-ASSOCIATED RHOMBOID-LIKE PROTEIN, MITOCHONDRIAL"/>
    <property type="match status" value="1"/>
</dbReference>
<evidence type="ECO:0000313" key="11">
    <source>
        <dbReference type="EMBL" id="EKD15834.1"/>
    </source>
</evidence>
<dbReference type="SUPFAM" id="SSF144091">
    <property type="entry name" value="Rhomboid-like"/>
    <property type="match status" value="1"/>
</dbReference>
<keyword evidence="3 9" id="KW-0812">Transmembrane</keyword>
<evidence type="ECO:0000256" key="5">
    <source>
        <dbReference type="ARBA" id="ARBA00022989"/>
    </source>
</evidence>
<dbReference type="RefSeq" id="XP_007293734.1">
    <property type="nucleotide sequence ID" value="XM_007293672.1"/>
</dbReference>